<evidence type="ECO:0000259" key="3">
    <source>
        <dbReference type="PROSITE" id="PS50977"/>
    </source>
</evidence>
<dbReference type="Gene3D" id="1.10.357.10">
    <property type="entry name" value="Tetracycline Repressor, domain 2"/>
    <property type="match status" value="1"/>
</dbReference>
<dbReference type="SUPFAM" id="SSF46689">
    <property type="entry name" value="Homeodomain-like"/>
    <property type="match status" value="1"/>
</dbReference>
<dbReference type="Pfam" id="PF00440">
    <property type="entry name" value="TetR_N"/>
    <property type="match status" value="1"/>
</dbReference>
<comment type="caution">
    <text evidence="4">The sequence shown here is derived from an EMBL/GenBank/DDBJ whole genome shotgun (WGS) entry which is preliminary data.</text>
</comment>
<dbReference type="EMBL" id="JAIBOA010000009">
    <property type="protein sequence ID" value="MBW8483817.1"/>
    <property type="molecule type" value="Genomic_DNA"/>
</dbReference>
<organism evidence="4 5">
    <name type="scientific">Actinomadura parmotrematis</name>
    <dbReference type="NCBI Taxonomy" id="2864039"/>
    <lineage>
        <taxon>Bacteria</taxon>
        <taxon>Bacillati</taxon>
        <taxon>Actinomycetota</taxon>
        <taxon>Actinomycetes</taxon>
        <taxon>Streptosporangiales</taxon>
        <taxon>Thermomonosporaceae</taxon>
        <taxon>Actinomadura</taxon>
    </lineage>
</organism>
<dbReference type="PANTHER" id="PTHR30055:SF146">
    <property type="entry name" value="HTH-TYPE TRANSCRIPTIONAL DUAL REGULATOR CECR"/>
    <property type="match status" value="1"/>
</dbReference>
<gene>
    <name evidence="4" type="ORF">K1Y72_15625</name>
</gene>
<evidence type="ECO:0000313" key="4">
    <source>
        <dbReference type="EMBL" id="MBW8483817.1"/>
    </source>
</evidence>
<dbReference type="InterPro" id="IPR009057">
    <property type="entry name" value="Homeodomain-like_sf"/>
</dbReference>
<dbReference type="PRINTS" id="PR00455">
    <property type="entry name" value="HTHTETR"/>
</dbReference>
<evidence type="ECO:0000256" key="1">
    <source>
        <dbReference type="ARBA" id="ARBA00023125"/>
    </source>
</evidence>
<dbReference type="Pfam" id="PF14246">
    <property type="entry name" value="TetR_C_7"/>
    <property type="match status" value="1"/>
</dbReference>
<evidence type="ECO:0000313" key="5">
    <source>
        <dbReference type="Proteomes" id="UP000774570"/>
    </source>
</evidence>
<keyword evidence="1 2" id="KW-0238">DNA-binding</keyword>
<dbReference type="SUPFAM" id="SSF48498">
    <property type="entry name" value="Tetracyclin repressor-like, C-terminal domain"/>
    <property type="match status" value="1"/>
</dbReference>
<proteinExistence type="predicted"/>
<reference evidence="4 5" key="1">
    <citation type="submission" date="2021-07" db="EMBL/GenBank/DDBJ databases">
        <title>Actinomadura sp. PM05-2 isolated from lichen.</title>
        <authorList>
            <person name="Somphong A."/>
            <person name="Phongsopitanun W."/>
            <person name="Tanasupawat S."/>
            <person name="Peongsungnone V."/>
        </authorList>
    </citation>
    <scope>NUCLEOTIDE SEQUENCE [LARGE SCALE GENOMIC DNA]</scope>
    <source>
        <strain evidence="4 5">PM05-2</strain>
    </source>
</reference>
<evidence type="ECO:0000256" key="2">
    <source>
        <dbReference type="PROSITE-ProRule" id="PRU00335"/>
    </source>
</evidence>
<dbReference type="Gene3D" id="1.10.10.60">
    <property type="entry name" value="Homeodomain-like"/>
    <property type="match status" value="1"/>
</dbReference>
<keyword evidence="5" id="KW-1185">Reference proteome</keyword>
<accession>A0ABS7FTW3</accession>
<dbReference type="RefSeq" id="WP_220167055.1">
    <property type="nucleotide sequence ID" value="NZ_JAIBOA010000009.1"/>
</dbReference>
<feature type="DNA-binding region" description="H-T-H motif" evidence="2">
    <location>
        <begin position="36"/>
        <end position="55"/>
    </location>
</feature>
<feature type="domain" description="HTH tetR-type" evidence="3">
    <location>
        <begin position="13"/>
        <end position="73"/>
    </location>
</feature>
<sequence>MGEAGTALTRGRIDKRRAILDAALRVFDREGYDRAGVDVIAAEAGVAKATVYNHFGDKETLLRQAFAALSEEALARNLAAVAPLADRDGDLRALLEDAGLRLVRCYCAPHSWTLRRLLAAEAGRFPDLLGLVQDGVADRVNEALADRLARLVLAGRLRAADPALAAEQFGGLLCGSLDRRTRLGTREVPEEEMREVARAAADTFLRAFGTGEL</sequence>
<dbReference type="InterPro" id="IPR050109">
    <property type="entry name" value="HTH-type_TetR-like_transc_reg"/>
</dbReference>
<name>A0ABS7FTW3_9ACTN</name>
<dbReference type="PANTHER" id="PTHR30055">
    <property type="entry name" value="HTH-TYPE TRANSCRIPTIONAL REGULATOR RUTR"/>
    <property type="match status" value="1"/>
</dbReference>
<dbReference type="InterPro" id="IPR001647">
    <property type="entry name" value="HTH_TetR"/>
</dbReference>
<dbReference type="InterPro" id="IPR039536">
    <property type="entry name" value="TetR_C_Proteobacteria"/>
</dbReference>
<dbReference type="Proteomes" id="UP000774570">
    <property type="component" value="Unassembled WGS sequence"/>
</dbReference>
<dbReference type="PROSITE" id="PS50977">
    <property type="entry name" value="HTH_TETR_2"/>
    <property type="match status" value="1"/>
</dbReference>
<protein>
    <submittedName>
        <fullName evidence="4">TetR/AcrR family transcriptional regulator</fullName>
    </submittedName>
</protein>
<dbReference type="InterPro" id="IPR036271">
    <property type="entry name" value="Tet_transcr_reg_TetR-rel_C_sf"/>
</dbReference>